<dbReference type="Pfam" id="PF04290">
    <property type="entry name" value="DctQ"/>
    <property type="match status" value="1"/>
</dbReference>
<dbReference type="GO" id="GO:0005886">
    <property type="term" value="C:plasma membrane"/>
    <property type="evidence" value="ECO:0007669"/>
    <property type="project" value="UniProtKB-SubCell"/>
</dbReference>
<accession>A0A0K2SNL4</accession>
<keyword evidence="2" id="KW-0813">Transport</keyword>
<feature type="transmembrane region" description="Helical" evidence="9">
    <location>
        <begin position="64"/>
        <end position="88"/>
    </location>
</feature>
<keyword evidence="4" id="KW-0997">Cell inner membrane</keyword>
<dbReference type="RefSeq" id="WP_068139422.1">
    <property type="nucleotide sequence ID" value="NZ_AP014924.1"/>
</dbReference>
<evidence type="ECO:0000256" key="1">
    <source>
        <dbReference type="ARBA" id="ARBA00004429"/>
    </source>
</evidence>
<evidence type="ECO:0000313" key="12">
    <source>
        <dbReference type="Proteomes" id="UP000065807"/>
    </source>
</evidence>
<evidence type="ECO:0000256" key="9">
    <source>
        <dbReference type="SAM" id="Phobius"/>
    </source>
</evidence>
<feature type="transmembrane region" description="Helical" evidence="9">
    <location>
        <begin position="20"/>
        <end position="43"/>
    </location>
</feature>
<reference evidence="12" key="2">
    <citation type="journal article" date="2016" name="Int. J. Syst. Evol. Microbiol.">
        <title>Complete genome sequence and cell structure of Limnochorda pilosa, a Gram-negative spore-former within the phylum Firmicutes.</title>
        <authorList>
            <person name="Watanabe M."/>
            <person name="Kojima H."/>
            <person name="Fukui M."/>
        </authorList>
    </citation>
    <scope>NUCLEOTIDE SEQUENCE [LARGE SCALE GENOMIC DNA]</scope>
    <source>
        <strain evidence="12">HC45</strain>
    </source>
</reference>
<keyword evidence="7 9" id="KW-0472">Membrane</keyword>
<reference evidence="12" key="1">
    <citation type="submission" date="2015-07" db="EMBL/GenBank/DDBJ databases">
        <title>Complete genome sequence and phylogenetic analysis of Limnochorda pilosa.</title>
        <authorList>
            <person name="Watanabe M."/>
            <person name="Kojima H."/>
            <person name="Fukui M."/>
        </authorList>
    </citation>
    <scope>NUCLEOTIDE SEQUENCE [LARGE SCALE GENOMIC DNA]</scope>
    <source>
        <strain evidence="12">HC45</strain>
    </source>
</reference>
<evidence type="ECO:0000313" key="11">
    <source>
        <dbReference type="EMBL" id="BAS28695.1"/>
    </source>
</evidence>
<feature type="transmembrane region" description="Helical" evidence="9">
    <location>
        <begin position="108"/>
        <end position="130"/>
    </location>
</feature>
<protein>
    <recommendedName>
        <fullName evidence="10">Tripartite ATP-independent periplasmic transporters DctQ component domain-containing protein</fullName>
    </recommendedName>
</protein>
<dbReference type="PANTHER" id="PTHR35011:SF4">
    <property type="entry name" value="SLL1102 PROTEIN"/>
    <property type="match status" value="1"/>
</dbReference>
<dbReference type="EMBL" id="AP014924">
    <property type="protein sequence ID" value="BAS28695.1"/>
    <property type="molecule type" value="Genomic_DNA"/>
</dbReference>
<dbReference type="KEGG" id="lpil:LIP_2866"/>
<gene>
    <name evidence="11" type="ORF">LIP_2866</name>
</gene>
<evidence type="ECO:0000256" key="6">
    <source>
        <dbReference type="ARBA" id="ARBA00022989"/>
    </source>
</evidence>
<keyword evidence="12" id="KW-1185">Reference proteome</keyword>
<evidence type="ECO:0000256" key="2">
    <source>
        <dbReference type="ARBA" id="ARBA00022448"/>
    </source>
</evidence>
<feature type="domain" description="Tripartite ATP-independent periplasmic transporters DctQ component" evidence="10">
    <location>
        <begin position="1"/>
        <end position="132"/>
    </location>
</feature>
<sequence>MAGLSIYEVVMRRFLGRPTIWTLEVTGYVLAANVMLALGYTLFHKEHVNVDFITERVSGRARAILEIVTILLFLGPLLYVLLTQGYAYAQRSWAVLERAPSAFNSPVYLAKTLVPLGAGLLALQAFGEILRNAVLLAKGRR</sequence>
<evidence type="ECO:0000259" key="10">
    <source>
        <dbReference type="Pfam" id="PF04290"/>
    </source>
</evidence>
<keyword evidence="6 9" id="KW-1133">Transmembrane helix</keyword>
<dbReference type="InterPro" id="IPR007387">
    <property type="entry name" value="TRAP_DctQ"/>
</dbReference>
<dbReference type="STRING" id="1555112.LIP_2866"/>
<dbReference type="InterPro" id="IPR055348">
    <property type="entry name" value="DctQ"/>
</dbReference>
<evidence type="ECO:0000256" key="5">
    <source>
        <dbReference type="ARBA" id="ARBA00022692"/>
    </source>
</evidence>
<dbReference type="AlphaFoldDB" id="A0A0K2SNL4"/>
<comment type="similarity">
    <text evidence="8">Belongs to the TRAP transporter small permease family.</text>
</comment>
<dbReference type="PANTHER" id="PTHR35011">
    <property type="entry name" value="2,3-DIKETO-L-GULONATE TRAP TRANSPORTER SMALL PERMEASE PROTEIN YIAM"/>
    <property type="match status" value="1"/>
</dbReference>
<evidence type="ECO:0000256" key="7">
    <source>
        <dbReference type="ARBA" id="ARBA00023136"/>
    </source>
</evidence>
<evidence type="ECO:0000256" key="8">
    <source>
        <dbReference type="ARBA" id="ARBA00038436"/>
    </source>
</evidence>
<proteinExistence type="inferred from homology"/>
<keyword evidence="3" id="KW-1003">Cell membrane</keyword>
<keyword evidence="5 9" id="KW-0812">Transmembrane</keyword>
<evidence type="ECO:0000256" key="3">
    <source>
        <dbReference type="ARBA" id="ARBA00022475"/>
    </source>
</evidence>
<name>A0A0K2SNL4_LIMPI</name>
<dbReference type="Proteomes" id="UP000065807">
    <property type="component" value="Chromosome"/>
</dbReference>
<comment type="subcellular location">
    <subcellularLocation>
        <location evidence="1">Cell inner membrane</location>
        <topology evidence="1">Multi-pass membrane protein</topology>
    </subcellularLocation>
</comment>
<evidence type="ECO:0000256" key="4">
    <source>
        <dbReference type="ARBA" id="ARBA00022519"/>
    </source>
</evidence>
<organism evidence="11 12">
    <name type="scientific">Limnochorda pilosa</name>
    <dbReference type="NCBI Taxonomy" id="1555112"/>
    <lineage>
        <taxon>Bacteria</taxon>
        <taxon>Bacillati</taxon>
        <taxon>Bacillota</taxon>
        <taxon>Limnochordia</taxon>
        <taxon>Limnochordales</taxon>
        <taxon>Limnochordaceae</taxon>
        <taxon>Limnochorda</taxon>
    </lineage>
</organism>